<dbReference type="AlphaFoldDB" id="A0A0J1FLZ5"/>
<accession>A0A0J1FLZ5</accession>
<keyword evidence="2" id="KW-1185">Reference proteome</keyword>
<sequence>MPEGGGLFDSWTQGQQLVIAYSGGTARGYLAAMQGNIVSLYNATLNGVAVTTLNILMPDIISVGLVGT</sequence>
<dbReference type="PATRIC" id="fig|476652.3.peg.3796"/>
<dbReference type="Proteomes" id="UP000036356">
    <property type="component" value="Unassembled WGS sequence"/>
</dbReference>
<organism evidence="1 2">
    <name type="scientific">Desulfosporosinus acididurans</name>
    <dbReference type="NCBI Taxonomy" id="476652"/>
    <lineage>
        <taxon>Bacteria</taxon>
        <taxon>Bacillati</taxon>
        <taxon>Bacillota</taxon>
        <taxon>Clostridia</taxon>
        <taxon>Eubacteriales</taxon>
        <taxon>Desulfitobacteriaceae</taxon>
        <taxon>Desulfosporosinus</taxon>
    </lineage>
</organism>
<reference evidence="1 2" key="1">
    <citation type="submission" date="2015-06" db="EMBL/GenBank/DDBJ databases">
        <title>Draft genome of the moderately acidophilic sulfate reducer Candidatus Desulfosporosinus acididurans strain M1.</title>
        <authorList>
            <person name="Poehlein A."/>
            <person name="Petzsch P."/>
            <person name="Johnson B.D."/>
            <person name="Schloemann M."/>
            <person name="Daniel R."/>
            <person name="Muehling M."/>
        </authorList>
    </citation>
    <scope>NUCLEOTIDE SEQUENCE [LARGE SCALE GENOMIC DNA]</scope>
    <source>
        <strain evidence="1 2">M1</strain>
    </source>
</reference>
<gene>
    <name evidence="1" type="ORF">DEAC_c35990</name>
</gene>
<proteinExistence type="predicted"/>
<comment type="caution">
    <text evidence="1">The sequence shown here is derived from an EMBL/GenBank/DDBJ whole genome shotgun (WGS) entry which is preliminary data.</text>
</comment>
<protein>
    <submittedName>
        <fullName evidence="1">Uncharacterized protein</fullName>
    </submittedName>
</protein>
<dbReference type="EMBL" id="LDZY01000014">
    <property type="protein sequence ID" value="KLU64397.1"/>
    <property type="molecule type" value="Genomic_DNA"/>
</dbReference>
<dbReference type="RefSeq" id="WP_047811390.1">
    <property type="nucleotide sequence ID" value="NZ_LDZY01000014.1"/>
</dbReference>
<name>A0A0J1FLZ5_9FIRM</name>
<evidence type="ECO:0000313" key="2">
    <source>
        <dbReference type="Proteomes" id="UP000036356"/>
    </source>
</evidence>
<evidence type="ECO:0000313" key="1">
    <source>
        <dbReference type="EMBL" id="KLU64397.1"/>
    </source>
</evidence>